<dbReference type="InterPro" id="IPR005790">
    <property type="entry name" value="DNA_polIII_delta"/>
</dbReference>
<feature type="transmembrane region" description="Helical" evidence="7">
    <location>
        <begin position="13"/>
        <end position="33"/>
    </location>
</feature>
<keyword evidence="4 7" id="KW-0812">Transmembrane</keyword>
<protein>
    <recommendedName>
        <fullName evidence="7">Phosphatidylglycerol--prolipoprotein diacylglyceryl transferase</fullName>
        <ecNumber evidence="7">2.5.1.145</ecNumber>
    </recommendedName>
</protein>
<feature type="transmembrane region" description="Helical" evidence="7">
    <location>
        <begin position="45"/>
        <end position="67"/>
    </location>
</feature>
<proteinExistence type="inferred from homology"/>
<dbReference type="OrthoDB" id="5430039at2"/>
<dbReference type="SUPFAM" id="SSF52540">
    <property type="entry name" value="P-loop containing nucleoside triphosphate hydrolases"/>
    <property type="match status" value="1"/>
</dbReference>
<comment type="pathway">
    <text evidence="7">Protein modification; lipoprotein biosynthesis (diacylglyceryl transfer).</text>
</comment>
<dbReference type="GO" id="GO:0009360">
    <property type="term" value="C:DNA polymerase III complex"/>
    <property type="evidence" value="ECO:0007669"/>
    <property type="project" value="InterPro"/>
</dbReference>
<evidence type="ECO:0000313" key="10">
    <source>
        <dbReference type="Proteomes" id="UP000191931"/>
    </source>
</evidence>
<keyword evidence="6 7" id="KW-0472">Membrane</keyword>
<dbReference type="HAMAP" id="MF_01147">
    <property type="entry name" value="Lgt"/>
    <property type="match status" value="1"/>
</dbReference>
<dbReference type="Proteomes" id="UP000191931">
    <property type="component" value="Unassembled WGS sequence"/>
</dbReference>
<dbReference type="SUPFAM" id="SSF48019">
    <property type="entry name" value="post-AAA+ oligomerization domain-like"/>
    <property type="match status" value="2"/>
</dbReference>
<feature type="transmembrane region" description="Helical" evidence="7">
    <location>
        <begin position="197"/>
        <end position="214"/>
    </location>
</feature>
<dbReference type="AlphaFoldDB" id="A0A1W1H5G9"/>
<dbReference type="GO" id="GO:0003887">
    <property type="term" value="F:DNA-directed DNA polymerase activity"/>
    <property type="evidence" value="ECO:0007669"/>
    <property type="project" value="InterPro"/>
</dbReference>
<sequence>MHPILFKIGNITLYTYGLFVGLGFLAAVMLAGRRASKQGIAQEEITDLFFVVLVSSLVGARVLYIILNFEEFSSDILAIFRIWNGGLVFYGGFIAALLSSLIYVRIKGMPVWRTADIIAPAIALGHAIGRVGCFFAGCCYGHSCDLPWSVTFKDPDSLAPLHIALHPTQLYSVLSNLLLFIILVVVDKKKKFEGFTFWLYIFLYGIFRAFIEIFRGDPRGDFVLDYLSVSQGIGLLMSLVGLCMLIYLFKSGFTSNITSNNNTGKKNMPEVKHNDLQNFINTLKNSKVPQVFFLWGEEFICRKIFDTIIDFLLPAKHKDIGYELLEGDDAIIPAMIERLSTYSIFQDRRVVAVKNAPVFPAPGISSPPGFKSEDIDQLNQFISKGFPDNHFLVLTSPNADRRRLLFNTFKEKGLAVDCSVPKGNRKVDQTEKTELLRLTMKDILDRSGKGIEGYAFNRLSEMTGFDPATFADNLERLVAFTGDRNMITASDVQSVIKRTKKDAIFELNNAVSDRNIDQAIFYFKSLCDSGFYHLQLLSALVNHFRKILVIKQFVVTQKAKGNNCWQAANNNYNLFTRNTMPHVVKADEELVRTLNEWENDLAPVNSDGDEPKKQKKISTDLIIAPNPKNTFPVFQMFLKSDRFSLDEIVSIFTELAELDYQLKSSSDNDPLILLEALILRICIQN</sequence>
<dbReference type="STRING" id="1246637.MTBBW1_110004"/>
<feature type="transmembrane region" description="Helical" evidence="7">
    <location>
        <begin position="87"/>
        <end position="106"/>
    </location>
</feature>
<dbReference type="PANTHER" id="PTHR30589:SF0">
    <property type="entry name" value="PHOSPHATIDYLGLYCEROL--PROLIPOPROTEIN DIACYLGLYCERYL TRANSFERASE"/>
    <property type="match status" value="1"/>
</dbReference>
<dbReference type="GO" id="GO:0003677">
    <property type="term" value="F:DNA binding"/>
    <property type="evidence" value="ECO:0007669"/>
    <property type="project" value="InterPro"/>
</dbReference>
<comment type="catalytic activity">
    <reaction evidence="7">
        <text>L-cysteinyl-[prolipoprotein] + a 1,2-diacyl-sn-glycero-3-phospho-(1'-sn-glycerol) = an S-1,2-diacyl-sn-glyceryl-L-cysteinyl-[prolipoprotein] + sn-glycerol 1-phosphate + H(+)</text>
        <dbReference type="Rhea" id="RHEA:56712"/>
        <dbReference type="Rhea" id="RHEA-COMP:14679"/>
        <dbReference type="Rhea" id="RHEA-COMP:14680"/>
        <dbReference type="ChEBI" id="CHEBI:15378"/>
        <dbReference type="ChEBI" id="CHEBI:29950"/>
        <dbReference type="ChEBI" id="CHEBI:57685"/>
        <dbReference type="ChEBI" id="CHEBI:64716"/>
        <dbReference type="ChEBI" id="CHEBI:140658"/>
        <dbReference type="EC" id="2.5.1.145"/>
    </reaction>
</comment>
<dbReference type="RefSeq" id="WP_080798739.1">
    <property type="nucleotide sequence ID" value="NZ_LT828540.1"/>
</dbReference>
<evidence type="ECO:0000256" key="7">
    <source>
        <dbReference type="HAMAP-Rule" id="MF_01147"/>
    </source>
</evidence>
<dbReference type="EMBL" id="FWEV01000013">
    <property type="protein sequence ID" value="SLM27719.1"/>
    <property type="molecule type" value="Genomic_DNA"/>
</dbReference>
<evidence type="ECO:0000256" key="1">
    <source>
        <dbReference type="ARBA" id="ARBA00007150"/>
    </source>
</evidence>
<feature type="transmembrane region" description="Helical" evidence="7">
    <location>
        <begin position="118"/>
        <end position="143"/>
    </location>
</feature>
<evidence type="ECO:0000256" key="5">
    <source>
        <dbReference type="ARBA" id="ARBA00022989"/>
    </source>
</evidence>
<dbReference type="Pfam" id="PF06144">
    <property type="entry name" value="DNA_pol3_delta"/>
    <property type="match status" value="1"/>
</dbReference>
<dbReference type="GO" id="GO:0008961">
    <property type="term" value="F:phosphatidylglycerol-prolipoprotein diacylglyceryl transferase activity"/>
    <property type="evidence" value="ECO:0007669"/>
    <property type="project" value="UniProtKB-UniRule"/>
</dbReference>
<dbReference type="Pfam" id="PF01790">
    <property type="entry name" value="LGT"/>
    <property type="match status" value="1"/>
</dbReference>
<dbReference type="NCBIfam" id="TIGR01128">
    <property type="entry name" value="holA"/>
    <property type="match status" value="1"/>
</dbReference>
<dbReference type="InterPro" id="IPR027417">
    <property type="entry name" value="P-loop_NTPase"/>
</dbReference>
<dbReference type="GO" id="GO:0042158">
    <property type="term" value="P:lipoprotein biosynthetic process"/>
    <property type="evidence" value="ECO:0007669"/>
    <property type="project" value="UniProtKB-UniRule"/>
</dbReference>
<keyword evidence="5 7" id="KW-1133">Transmembrane helix</keyword>
<evidence type="ECO:0000256" key="4">
    <source>
        <dbReference type="ARBA" id="ARBA00022692"/>
    </source>
</evidence>
<feature type="transmembrane region" description="Helical" evidence="7">
    <location>
        <begin position="226"/>
        <end position="249"/>
    </location>
</feature>
<evidence type="ECO:0000256" key="6">
    <source>
        <dbReference type="ARBA" id="ARBA00023136"/>
    </source>
</evidence>
<comment type="function">
    <text evidence="7">Catalyzes the transfer of the diacylglyceryl group from phosphatidylglycerol to the sulfhydryl group of the N-terminal cysteine of a prolipoprotein, the first step in the formation of mature lipoproteins.</text>
</comment>
<dbReference type="GO" id="GO:0006260">
    <property type="term" value="P:DNA replication"/>
    <property type="evidence" value="ECO:0007669"/>
    <property type="project" value="InterPro"/>
</dbReference>
<reference evidence="9 10" key="1">
    <citation type="submission" date="2017-03" db="EMBL/GenBank/DDBJ databases">
        <authorList>
            <person name="Afonso C.L."/>
            <person name="Miller P.J."/>
            <person name="Scott M.A."/>
            <person name="Spackman E."/>
            <person name="Goraichik I."/>
            <person name="Dimitrov K.M."/>
            <person name="Suarez D.L."/>
            <person name="Swayne D.E."/>
        </authorList>
    </citation>
    <scope>NUCLEOTIDE SEQUENCE [LARGE SCALE GENOMIC DNA]</scope>
    <source>
        <strain evidence="9">PRJEB14757</strain>
    </source>
</reference>
<gene>
    <name evidence="7" type="primary">lgt</name>
    <name evidence="9" type="ORF">MTBBW1_110004</name>
</gene>
<feature type="transmembrane region" description="Helical" evidence="7">
    <location>
        <begin position="163"/>
        <end position="185"/>
    </location>
</feature>
<dbReference type="InterPro" id="IPR010372">
    <property type="entry name" value="DNA_pol3_delta_N"/>
</dbReference>
<feature type="binding site" evidence="7">
    <location>
        <position position="130"/>
    </location>
    <ligand>
        <name>a 1,2-diacyl-sn-glycero-3-phospho-(1'-sn-glycerol)</name>
        <dbReference type="ChEBI" id="CHEBI:64716"/>
    </ligand>
</feature>
<dbReference type="NCBIfam" id="TIGR00544">
    <property type="entry name" value="lgt"/>
    <property type="match status" value="1"/>
</dbReference>
<keyword evidence="3 7" id="KW-0808">Transferase</keyword>
<dbReference type="GO" id="GO:0005886">
    <property type="term" value="C:plasma membrane"/>
    <property type="evidence" value="ECO:0007669"/>
    <property type="project" value="UniProtKB-SubCell"/>
</dbReference>
<name>A0A1W1H5G9_9BACT</name>
<organism evidence="9 10">
    <name type="scientific">Desulfamplus magnetovallimortis</name>
    <dbReference type="NCBI Taxonomy" id="1246637"/>
    <lineage>
        <taxon>Bacteria</taxon>
        <taxon>Pseudomonadati</taxon>
        <taxon>Thermodesulfobacteriota</taxon>
        <taxon>Desulfobacteria</taxon>
        <taxon>Desulfobacterales</taxon>
        <taxon>Desulfobacteraceae</taxon>
        <taxon>Desulfamplus</taxon>
    </lineage>
</organism>
<keyword evidence="10" id="KW-1185">Reference proteome</keyword>
<keyword evidence="9" id="KW-0548">Nucleotidyltransferase</keyword>
<keyword evidence="2 7" id="KW-1003">Cell membrane</keyword>
<evidence type="ECO:0000259" key="8">
    <source>
        <dbReference type="Pfam" id="PF06144"/>
    </source>
</evidence>
<dbReference type="EC" id="2.5.1.145" evidence="7"/>
<comment type="similarity">
    <text evidence="1 7">Belongs to the Lgt family.</text>
</comment>
<evidence type="ECO:0000256" key="2">
    <source>
        <dbReference type="ARBA" id="ARBA00022475"/>
    </source>
</evidence>
<dbReference type="UniPathway" id="UPA00664"/>
<dbReference type="Gene3D" id="1.10.8.60">
    <property type="match status" value="1"/>
</dbReference>
<evidence type="ECO:0000313" key="9">
    <source>
        <dbReference type="EMBL" id="SLM27719.1"/>
    </source>
</evidence>
<dbReference type="PANTHER" id="PTHR30589">
    <property type="entry name" value="PROLIPOPROTEIN DIACYLGLYCERYL TRANSFERASE"/>
    <property type="match status" value="1"/>
</dbReference>
<comment type="subcellular location">
    <subcellularLocation>
        <location evidence="7">Cell membrane</location>
        <topology evidence="7">Multi-pass membrane protein</topology>
    </subcellularLocation>
</comment>
<evidence type="ECO:0000256" key="3">
    <source>
        <dbReference type="ARBA" id="ARBA00022679"/>
    </source>
</evidence>
<accession>A0A1W1H5G9</accession>
<feature type="domain" description="DNA polymerase III delta N-terminal" evidence="8">
    <location>
        <begin position="293"/>
        <end position="418"/>
    </location>
</feature>
<dbReference type="InterPro" id="IPR001640">
    <property type="entry name" value="Lgt"/>
</dbReference>
<dbReference type="InterPro" id="IPR008921">
    <property type="entry name" value="DNA_pol3_clamp-load_cplx_C"/>
</dbReference>
<dbReference type="Gene3D" id="1.20.272.10">
    <property type="match status" value="1"/>
</dbReference>
<dbReference type="Gene3D" id="3.40.50.300">
    <property type="entry name" value="P-loop containing nucleotide triphosphate hydrolases"/>
    <property type="match status" value="1"/>
</dbReference>